<dbReference type="EMBL" id="OY731401">
    <property type="protein sequence ID" value="CAJ1948855.1"/>
    <property type="molecule type" value="Genomic_DNA"/>
</dbReference>
<dbReference type="AlphaFoldDB" id="A0AA86SKR6"/>
<dbReference type="Gramene" id="rna-AYBTSS11_LOCUS13424">
    <property type="protein sequence ID" value="CAJ1948855.1"/>
    <property type="gene ID" value="gene-AYBTSS11_LOCUS13424"/>
</dbReference>
<sequence length="94" mass="10619">MAPPPPSTFPSPTTLLLFAHHFFNHPFFLTQTWPWLLPLLSFQVHEILVDGKRSYGGAFMEETLTEYEAAEKVSMKETLAPSGNGFRISIILEP</sequence>
<gene>
    <name evidence="1" type="ORF">AYBTSS11_LOCUS13424</name>
</gene>
<accession>A0AA86SKR6</accession>
<dbReference type="Proteomes" id="UP001189624">
    <property type="component" value="Chromosome 4"/>
</dbReference>
<name>A0AA86SKR6_9FABA</name>
<evidence type="ECO:0000313" key="2">
    <source>
        <dbReference type="Proteomes" id="UP001189624"/>
    </source>
</evidence>
<reference evidence="1" key="1">
    <citation type="submission" date="2023-10" db="EMBL/GenBank/DDBJ databases">
        <authorList>
            <person name="Domelevo Entfellner J.-B."/>
        </authorList>
    </citation>
    <scope>NUCLEOTIDE SEQUENCE</scope>
</reference>
<protein>
    <submittedName>
        <fullName evidence="1">Uncharacterized protein</fullName>
    </submittedName>
</protein>
<keyword evidence="2" id="KW-1185">Reference proteome</keyword>
<proteinExistence type="predicted"/>
<evidence type="ECO:0000313" key="1">
    <source>
        <dbReference type="EMBL" id="CAJ1948855.1"/>
    </source>
</evidence>
<organism evidence="1 2">
    <name type="scientific">Sphenostylis stenocarpa</name>
    <dbReference type="NCBI Taxonomy" id="92480"/>
    <lineage>
        <taxon>Eukaryota</taxon>
        <taxon>Viridiplantae</taxon>
        <taxon>Streptophyta</taxon>
        <taxon>Embryophyta</taxon>
        <taxon>Tracheophyta</taxon>
        <taxon>Spermatophyta</taxon>
        <taxon>Magnoliopsida</taxon>
        <taxon>eudicotyledons</taxon>
        <taxon>Gunneridae</taxon>
        <taxon>Pentapetalae</taxon>
        <taxon>rosids</taxon>
        <taxon>fabids</taxon>
        <taxon>Fabales</taxon>
        <taxon>Fabaceae</taxon>
        <taxon>Papilionoideae</taxon>
        <taxon>50 kb inversion clade</taxon>
        <taxon>NPAAA clade</taxon>
        <taxon>indigoferoid/millettioid clade</taxon>
        <taxon>Phaseoleae</taxon>
        <taxon>Sphenostylis</taxon>
    </lineage>
</organism>